<dbReference type="Proteomes" id="UP001139311">
    <property type="component" value="Unassembled WGS sequence"/>
</dbReference>
<evidence type="ECO:0000259" key="5">
    <source>
        <dbReference type="PROSITE" id="PS51635"/>
    </source>
</evidence>
<dbReference type="SUPFAM" id="SSF52151">
    <property type="entry name" value="FabD/lysophospholipase-like"/>
    <property type="match status" value="1"/>
</dbReference>
<dbReference type="Pfam" id="PF12536">
    <property type="entry name" value="DUF3734"/>
    <property type="match status" value="1"/>
</dbReference>
<feature type="domain" description="PNPLA" evidence="5">
    <location>
        <begin position="20"/>
        <end position="229"/>
    </location>
</feature>
<keyword evidence="1 4" id="KW-0378">Hydrolase</keyword>
<keyword evidence="7" id="KW-1185">Reference proteome</keyword>
<evidence type="ECO:0000313" key="6">
    <source>
        <dbReference type="EMBL" id="MCB4824100.1"/>
    </source>
</evidence>
<feature type="short sequence motif" description="GXSXG" evidence="4">
    <location>
        <begin position="52"/>
        <end position="56"/>
    </location>
</feature>
<dbReference type="Pfam" id="PF01734">
    <property type="entry name" value="Patatin"/>
    <property type="match status" value="1"/>
</dbReference>
<reference evidence="6" key="1">
    <citation type="submission" date="2021-10" db="EMBL/GenBank/DDBJ databases">
        <title>Roseicella aerolatum sp. nov., isolated from aerosols of e-waste dismantling site.</title>
        <authorList>
            <person name="Qin T."/>
        </authorList>
    </citation>
    <scope>NUCLEOTIDE SEQUENCE</scope>
    <source>
        <strain evidence="6">GB24</strain>
    </source>
</reference>
<dbReference type="RefSeq" id="WP_226611636.1">
    <property type="nucleotide sequence ID" value="NZ_JAJAQI010000036.1"/>
</dbReference>
<dbReference type="InterPro" id="IPR021095">
    <property type="entry name" value="DUF3734"/>
</dbReference>
<protein>
    <submittedName>
        <fullName evidence="6">Patatin-like phospholipase family protein</fullName>
    </submittedName>
</protein>
<dbReference type="InterPro" id="IPR016035">
    <property type="entry name" value="Acyl_Trfase/lysoPLipase"/>
</dbReference>
<feature type="active site" description="Nucleophile" evidence="4">
    <location>
        <position position="54"/>
    </location>
</feature>
<evidence type="ECO:0000256" key="2">
    <source>
        <dbReference type="ARBA" id="ARBA00022963"/>
    </source>
</evidence>
<keyword evidence="2 4" id="KW-0442">Lipid degradation</keyword>
<dbReference type="GO" id="GO:0016042">
    <property type="term" value="P:lipid catabolic process"/>
    <property type="evidence" value="ECO:0007669"/>
    <property type="project" value="UniProtKB-UniRule"/>
</dbReference>
<sequence length="383" mass="40504">MDMMQPSPGLAQENRQTRALVLSGGIALGAFEAGAYAALEAAGGPPLDWLAGASAGAVAAALIAGNPPGQRVERLREFWEGVAGDPTPATTFLLGLPPAEGAWRRSYNQAAVVQSLMLGRPGLYRPRLAPTPQIGQVPALYDLEPLLERLRRMVDFGRLNSGETRVAIATTDVVSGERVVFDTGRGARIGPEHVVASSALLPLFAPIEIEGRLLADGGLSSNVPLDLVLDEPGAEDVLCFVVELFAPMGSRPRTLAASASRAGDLAFGNQTRRILEGRVREHRLRALVAELAERLPEAVRAEPEVAARLREAAEGAHAATVVMLGYRAGLDEAGLGKAFDFSPATLRDRWRAGEARMREALGRLEAGEASDALAPGLRVLQVA</sequence>
<proteinExistence type="predicted"/>
<dbReference type="InterPro" id="IPR002641">
    <property type="entry name" value="PNPLA_dom"/>
</dbReference>
<name>A0A9X1IG95_9PROT</name>
<dbReference type="PANTHER" id="PTHR14226">
    <property type="entry name" value="NEUROPATHY TARGET ESTERASE/SWISS CHEESE D.MELANOGASTER"/>
    <property type="match status" value="1"/>
</dbReference>
<dbReference type="GO" id="GO:0016787">
    <property type="term" value="F:hydrolase activity"/>
    <property type="evidence" value="ECO:0007669"/>
    <property type="project" value="UniProtKB-UniRule"/>
</dbReference>
<dbReference type="InterPro" id="IPR050301">
    <property type="entry name" value="NTE"/>
</dbReference>
<evidence type="ECO:0000256" key="3">
    <source>
        <dbReference type="ARBA" id="ARBA00023098"/>
    </source>
</evidence>
<dbReference type="Gene3D" id="3.40.1090.10">
    <property type="entry name" value="Cytosolic phospholipase A2 catalytic domain"/>
    <property type="match status" value="2"/>
</dbReference>
<evidence type="ECO:0000313" key="7">
    <source>
        <dbReference type="Proteomes" id="UP001139311"/>
    </source>
</evidence>
<keyword evidence="3 4" id="KW-0443">Lipid metabolism</keyword>
<comment type="caution">
    <text evidence="4">Lacks conserved residue(s) required for the propagation of feature annotation.</text>
</comment>
<accession>A0A9X1IG95</accession>
<dbReference type="AlphaFoldDB" id="A0A9X1IG95"/>
<dbReference type="PANTHER" id="PTHR14226:SF57">
    <property type="entry name" value="BLR7027 PROTEIN"/>
    <property type="match status" value="1"/>
</dbReference>
<gene>
    <name evidence="6" type="ORF">LHA35_20430</name>
</gene>
<evidence type="ECO:0000256" key="4">
    <source>
        <dbReference type="PROSITE-ProRule" id="PRU01161"/>
    </source>
</evidence>
<organism evidence="6 7">
    <name type="scientific">Roseicella aerolata</name>
    <dbReference type="NCBI Taxonomy" id="2883479"/>
    <lineage>
        <taxon>Bacteria</taxon>
        <taxon>Pseudomonadati</taxon>
        <taxon>Pseudomonadota</taxon>
        <taxon>Alphaproteobacteria</taxon>
        <taxon>Acetobacterales</taxon>
        <taxon>Roseomonadaceae</taxon>
        <taxon>Roseicella</taxon>
    </lineage>
</organism>
<dbReference type="PROSITE" id="PS51635">
    <property type="entry name" value="PNPLA"/>
    <property type="match status" value="1"/>
</dbReference>
<feature type="short sequence motif" description="DGA/G" evidence="4">
    <location>
        <begin position="216"/>
        <end position="218"/>
    </location>
</feature>
<evidence type="ECO:0000256" key="1">
    <source>
        <dbReference type="ARBA" id="ARBA00022801"/>
    </source>
</evidence>
<dbReference type="EMBL" id="JAJAQI010000036">
    <property type="protein sequence ID" value="MCB4824100.1"/>
    <property type="molecule type" value="Genomic_DNA"/>
</dbReference>
<feature type="active site" description="Proton acceptor" evidence="4">
    <location>
        <position position="216"/>
    </location>
</feature>
<comment type="caution">
    <text evidence="6">The sequence shown here is derived from an EMBL/GenBank/DDBJ whole genome shotgun (WGS) entry which is preliminary data.</text>
</comment>